<evidence type="ECO:0000256" key="11">
    <source>
        <dbReference type="SAM" id="SignalP"/>
    </source>
</evidence>
<sequence>MKSFGFVFLLFLVSGLCQESRTAFLPHFNCKKIAFFKTHKTGSTTIGGILFRVAVASNMSLYTTRSSHYVSLGFKENEQLLGRVNMVLHHIRYSEHVLVPLRSFLPPVLNPNNMTSVRLPARPTTPANRSYISDFYYFVEPDARKAQRPLTLRQYAAASEGGNRMAREFAVKDAAAALEFVAGEMHTDGAVRVSGVGYGLFLPLELLDYGLALLATHCNWGLSRIMYLATNKNKGGAERYGNVTLHARPTMAQLAEEDPALVDRIAAVNSIDAILYGAAYGQMVARLQLYGAEAASAVMGAAVRLTAARSRLDADCRALLGDGGGGYDGNAIPVLPPPPPLALYGNNISVDDLRGLCAWYSVPDLVYEKMPSRETGRVELNAVLTSPGRPPASWPVGRLLRLADEHLASYDNPSVPYYHSLLAVHVRPLTTAEAELVYGMANGSSGDGDGGDGNGDLELAPLAVAVRLWSAHHAQEGLHHLVFLVDASNPDSQQELVRQAAVAALRHRGDAADGDDGEAKSYTTFSIVQCGAAPGVDGSACGTAAFLDAVSRSRWSAVLPDLTHFLYGIRGSVRSVLLSCEGTLQNAGAVCAPLVPWRVPPPGTTINVSGGGGGGGAGGGRGRRNTLADSSITNRTVRDQRMGPEQRGEEAGGEETLRDYENADKSGAGSHGAAGKVRAEGPVLDHSGEGEFKSPPPRYRWPQRQQPQQRKEGLEEPADDTTKSWRRRGQHRGSVACVRTPCSPGLSKDLMARCIMIRAMPLLGHTLSYTSLGGVLPEGRSSYGVPYQGPQQHRLEVARLVPPSEEDMRLAEATAAAAGVDPWTFKCSRMPRPRLRLPWCEL</sequence>
<evidence type="ECO:0000256" key="3">
    <source>
        <dbReference type="ARBA" id="ARBA00022679"/>
    </source>
</evidence>
<evidence type="ECO:0000256" key="5">
    <source>
        <dbReference type="ARBA" id="ARBA00022968"/>
    </source>
</evidence>
<keyword evidence="6" id="KW-1133">Transmembrane helix</keyword>
<dbReference type="InterPro" id="IPR009729">
    <property type="entry name" value="Gal-3-0_sulfotransfrase"/>
</dbReference>
<comment type="similarity">
    <text evidence="2">Belongs to the galactose-3-O-sulfotransferase family.</text>
</comment>
<evidence type="ECO:0000313" key="13">
    <source>
        <dbReference type="Proteomes" id="UP000001058"/>
    </source>
</evidence>
<protein>
    <submittedName>
        <fullName evidence="12">Uncharacterized protein</fullName>
    </submittedName>
</protein>
<feature type="compositionally biased region" description="Gly residues" evidence="10">
    <location>
        <begin position="609"/>
        <end position="620"/>
    </location>
</feature>
<dbReference type="PANTHER" id="PTHR14647:SF87">
    <property type="entry name" value="PUTATIVE-RELATED"/>
    <property type="match status" value="1"/>
</dbReference>
<keyword evidence="11" id="KW-0732">Signal</keyword>
<evidence type="ECO:0000256" key="2">
    <source>
        <dbReference type="ARBA" id="ARBA00008124"/>
    </source>
</evidence>
<dbReference type="PANTHER" id="PTHR14647">
    <property type="entry name" value="GALACTOSE-3-O-SULFOTRANSFERASE"/>
    <property type="match status" value="1"/>
</dbReference>
<dbReference type="RefSeq" id="XP_002947705.1">
    <property type="nucleotide sequence ID" value="XM_002947659.1"/>
</dbReference>
<evidence type="ECO:0000256" key="7">
    <source>
        <dbReference type="ARBA" id="ARBA00023034"/>
    </source>
</evidence>
<keyword evidence="8" id="KW-0472">Membrane</keyword>
<dbReference type="GeneID" id="9624872"/>
<accession>D8TME3</accession>
<evidence type="ECO:0000256" key="1">
    <source>
        <dbReference type="ARBA" id="ARBA00004323"/>
    </source>
</evidence>
<feature type="region of interest" description="Disordered" evidence="10">
    <location>
        <begin position="681"/>
        <end position="734"/>
    </location>
</feature>
<dbReference type="GO" id="GO:0001733">
    <property type="term" value="F:galactosylceramide sulfotransferase activity"/>
    <property type="evidence" value="ECO:0007669"/>
    <property type="project" value="InterPro"/>
</dbReference>
<dbReference type="Proteomes" id="UP000001058">
    <property type="component" value="Unassembled WGS sequence"/>
</dbReference>
<dbReference type="AlphaFoldDB" id="D8TME3"/>
<organism evidence="13">
    <name type="scientific">Volvox carteri f. nagariensis</name>
    <dbReference type="NCBI Taxonomy" id="3068"/>
    <lineage>
        <taxon>Eukaryota</taxon>
        <taxon>Viridiplantae</taxon>
        <taxon>Chlorophyta</taxon>
        <taxon>core chlorophytes</taxon>
        <taxon>Chlorophyceae</taxon>
        <taxon>CS clade</taxon>
        <taxon>Chlamydomonadales</taxon>
        <taxon>Volvocaceae</taxon>
        <taxon>Volvox</taxon>
    </lineage>
</organism>
<dbReference type="OrthoDB" id="514299at2759"/>
<gene>
    <name evidence="12" type="ORF">VOLCADRAFT_87847</name>
</gene>
<dbReference type="InParanoid" id="D8TME3"/>
<reference evidence="12 13" key="1">
    <citation type="journal article" date="2010" name="Science">
        <title>Genomic analysis of organismal complexity in the multicellular green alga Volvox carteri.</title>
        <authorList>
            <person name="Prochnik S.E."/>
            <person name="Umen J."/>
            <person name="Nedelcu A.M."/>
            <person name="Hallmann A."/>
            <person name="Miller S.M."/>
            <person name="Nishii I."/>
            <person name="Ferris P."/>
            <person name="Kuo A."/>
            <person name="Mitros T."/>
            <person name="Fritz-Laylin L.K."/>
            <person name="Hellsten U."/>
            <person name="Chapman J."/>
            <person name="Simakov O."/>
            <person name="Rensing S.A."/>
            <person name="Terry A."/>
            <person name="Pangilinan J."/>
            <person name="Kapitonov V."/>
            <person name="Jurka J."/>
            <person name="Salamov A."/>
            <person name="Shapiro H."/>
            <person name="Schmutz J."/>
            <person name="Grimwood J."/>
            <person name="Lindquist E."/>
            <person name="Lucas S."/>
            <person name="Grigoriev I.V."/>
            <person name="Schmitt R."/>
            <person name="Kirk D."/>
            <person name="Rokhsar D.S."/>
        </authorList>
    </citation>
    <scope>NUCLEOTIDE SEQUENCE [LARGE SCALE GENOMIC DNA]</scope>
    <source>
        <strain evidence="13">f. Nagariensis / Eve</strain>
    </source>
</reference>
<evidence type="ECO:0000313" key="12">
    <source>
        <dbReference type="EMBL" id="EFJ51238.1"/>
    </source>
</evidence>
<evidence type="ECO:0000256" key="9">
    <source>
        <dbReference type="ARBA" id="ARBA00023180"/>
    </source>
</evidence>
<keyword evidence="4" id="KW-0812">Transmembrane</keyword>
<keyword evidence="3" id="KW-0808">Transferase</keyword>
<keyword evidence="13" id="KW-1185">Reference proteome</keyword>
<feature type="region of interest" description="Disordered" evidence="10">
    <location>
        <begin position="603"/>
        <end position="656"/>
    </location>
</feature>
<keyword evidence="9" id="KW-0325">Glycoprotein</keyword>
<keyword evidence="7" id="KW-0333">Golgi apparatus</keyword>
<evidence type="ECO:0000256" key="8">
    <source>
        <dbReference type="ARBA" id="ARBA00023136"/>
    </source>
</evidence>
<dbReference type="KEGG" id="vcn:VOLCADRAFT_87847"/>
<evidence type="ECO:0000256" key="4">
    <source>
        <dbReference type="ARBA" id="ARBA00022692"/>
    </source>
</evidence>
<evidence type="ECO:0000256" key="6">
    <source>
        <dbReference type="ARBA" id="ARBA00022989"/>
    </source>
</evidence>
<feature type="compositionally biased region" description="Basic and acidic residues" evidence="10">
    <location>
        <begin position="636"/>
        <end position="656"/>
    </location>
</feature>
<name>D8TME3_VOLCA</name>
<dbReference type="GO" id="GO:0009247">
    <property type="term" value="P:glycolipid biosynthetic process"/>
    <property type="evidence" value="ECO:0007669"/>
    <property type="project" value="InterPro"/>
</dbReference>
<dbReference type="GO" id="GO:0000139">
    <property type="term" value="C:Golgi membrane"/>
    <property type="evidence" value="ECO:0007669"/>
    <property type="project" value="UniProtKB-SubCell"/>
</dbReference>
<dbReference type="Gene3D" id="3.40.50.300">
    <property type="entry name" value="P-loop containing nucleotide triphosphate hydrolases"/>
    <property type="match status" value="1"/>
</dbReference>
<proteinExistence type="inferred from homology"/>
<feature type="signal peptide" evidence="11">
    <location>
        <begin position="1"/>
        <end position="17"/>
    </location>
</feature>
<comment type="subcellular location">
    <subcellularLocation>
        <location evidence="1">Golgi apparatus membrane</location>
        <topology evidence="1">Single-pass type II membrane protein</topology>
    </subcellularLocation>
</comment>
<dbReference type="EMBL" id="GL378328">
    <property type="protein sequence ID" value="EFJ51238.1"/>
    <property type="molecule type" value="Genomic_DNA"/>
</dbReference>
<dbReference type="InterPro" id="IPR027417">
    <property type="entry name" value="P-loop_NTPase"/>
</dbReference>
<evidence type="ECO:0000256" key="10">
    <source>
        <dbReference type="SAM" id="MobiDB-lite"/>
    </source>
</evidence>
<keyword evidence="5" id="KW-0735">Signal-anchor</keyword>
<feature type="chain" id="PRO_5003123702" evidence="11">
    <location>
        <begin position="18"/>
        <end position="842"/>
    </location>
</feature>